<evidence type="ECO:0000256" key="2">
    <source>
        <dbReference type="ARBA" id="ARBA00023194"/>
    </source>
</evidence>
<dbReference type="InterPro" id="IPR044861">
    <property type="entry name" value="IPNS-like_FE2OG_OXY"/>
</dbReference>
<dbReference type="InterPro" id="IPR050231">
    <property type="entry name" value="Iron_ascorbate_oxido_reductase"/>
</dbReference>
<keyword evidence="3" id="KW-0479">Metal-binding</keyword>
<dbReference type="PROSITE" id="PS51471">
    <property type="entry name" value="FE2OG_OXY"/>
    <property type="match status" value="1"/>
</dbReference>
<keyword evidence="6" id="KW-1185">Reference proteome</keyword>
<dbReference type="InterPro" id="IPR026992">
    <property type="entry name" value="DIOX_N"/>
</dbReference>
<comment type="pathway">
    <text evidence="1">Antibiotic biosynthesis.</text>
</comment>
<gene>
    <name evidence="5" type="ORF">GCM10009801_23720</name>
</gene>
<organism evidence="5 6">
    <name type="scientific">Streptomyces albiaxialis</name>
    <dbReference type="NCBI Taxonomy" id="329523"/>
    <lineage>
        <taxon>Bacteria</taxon>
        <taxon>Bacillati</taxon>
        <taxon>Actinomycetota</taxon>
        <taxon>Actinomycetes</taxon>
        <taxon>Kitasatosporales</taxon>
        <taxon>Streptomycetaceae</taxon>
        <taxon>Streptomyces</taxon>
    </lineage>
</organism>
<dbReference type="SUPFAM" id="SSF51197">
    <property type="entry name" value="Clavaminate synthase-like"/>
    <property type="match status" value="1"/>
</dbReference>
<keyword evidence="3" id="KW-0560">Oxidoreductase</keyword>
<evidence type="ECO:0000313" key="6">
    <source>
        <dbReference type="Proteomes" id="UP001500016"/>
    </source>
</evidence>
<evidence type="ECO:0000256" key="3">
    <source>
        <dbReference type="RuleBase" id="RU003682"/>
    </source>
</evidence>
<keyword evidence="2" id="KW-0045">Antibiotic biosynthesis</keyword>
<evidence type="ECO:0000259" key="4">
    <source>
        <dbReference type="PROSITE" id="PS51471"/>
    </source>
</evidence>
<dbReference type="Pfam" id="PF03171">
    <property type="entry name" value="2OG-FeII_Oxy"/>
    <property type="match status" value="1"/>
</dbReference>
<evidence type="ECO:0000313" key="5">
    <source>
        <dbReference type="EMBL" id="GAA2071736.1"/>
    </source>
</evidence>
<dbReference type="InterPro" id="IPR005123">
    <property type="entry name" value="Oxoglu/Fe-dep_dioxygenase_dom"/>
</dbReference>
<feature type="domain" description="Fe2OG dioxygenase" evidence="4">
    <location>
        <begin position="183"/>
        <end position="288"/>
    </location>
</feature>
<name>A0ABN2VTM5_9ACTN</name>
<dbReference type="InterPro" id="IPR027443">
    <property type="entry name" value="IPNS-like_sf"/>
</dbReference>
<keyword evidence="3" id="KW-0408">Iron</keyword>
<dbReference type="Pfam" id="PF14226">
    <property type="entry name" value="DIOX_N"/>
    <property type="match status" value="1"/>
</dbReference>
<protein>
    <submittedName>
        <fullName evidence="5">2-oxoglutarate and iron-dependent oxygenase domain-containing protein</fullName>
    </submittedName>
</protein>
<dbReference type="EMBL" id="BAAAPE010000007">
    <property type="protein sequence ID" value="GAA2071736.1"/>
    <property type="molecule type" value="Genomic_DNA"/>
</dbReference>
<dbReference type="RefSeq" id="WP_344526956.1">
    <property type="nucleotide sequence ID" value="NZ_BAAAPE010000007.1"/>
</dbReference>
<accession>A0ABN2VTM5</accession>
<proteinExistence type="inferred from homology"/>
<reference evidence="5 6" key="1">
    <citation type="journal article" date="2019" name="Int. J. Syst. Evol. Microbiol.">
        <title>The Global Catalogue of Microorganisms (GCM) 10K type strain sequencing project: providing services to taxonomists for standard genome sequencing and annotation.</title>
        <authorList>
            <consortium name="The Broad Institute Genomics Platform"/>
            <consortium name="The Broad Institute Genome Sequencing Center for Infectious Disease"/>
            <person name="Wu L."/>
            <person name="Ma J."/>
        </authorList>
    </citation>
    <scope>NUCLEOTIDE SEQUENCE [LARGE SCALE GENOMIC DNA]</scope>
    <source>
        <strain evidence="5 6">JCM 15478</strain>
    </source>
</reference>
<comment type="caution">
    <text evidence="5">The sequence shown here is derived from an EMBL/GenBank/DDBJ whole genome shotgun (WGS) entry which is preliminary data.</text>
</comment>
<comment type="similarity">
    <text evidence="3">Belongs to the iron/ascorbate-dependent oxidoreductase family.</text>
</comment>
<dbReference type="PANTHER" id="PTHR47990">
    <property type="entry name" value="2-OXOGLUTARATE (2OG) AND FE(II)-DEPENDENT OXYGENASE SUPERFAMILY PROTEIN-RELATED"/>
    <property type="match status" value="1"/>
</dbReference>
<dbReference type="Gene3D" id="2.60.120.330">
    <property type="entry name" value="B-lactam Antibiotic, Isopenicillin N Synthase, Chain"/>
    <property type="match status" value="1"/>
</dbReference>
<sequence>MGKDSEFVPVVDLSAARNGSGGRRGRTSVAREIGRACESSGFFTVVGHGIPAELTGRMDAVTREFFRLPAPRKEKVLCGPGKGGLRYAEGSVARGAGGDAPPDLCEIYTANVLGDLAPERRARCGGADAPWTRANDWPEEPAGFRDVWTAYMRAMGGLGGDLMRLFALALGLDEEFFDDKVDRHVSTLVANHYFPPSGPPLPGQMRMGAHSDWGSLTILLRDAVGGLQVRRDGEWHDVPHVPGGFVINIGDLMAFWTNGHWVSTVHRVRNPAEGTTDSRLSLPFFFLPNHDTRIEPLPRFRKSGDRDRVTGTTPGEWFRAKMAATYS</sequence>
<dbReference type="Proteomes" id="UP001500016">
    <property type="component" value="Unassembled WGS sequence"/>
</dbReference>
<evidence type="ECO:0000256" key="1">
    <source>
        <dbReference type="ARBA" id="ARBA00004792"/>
    </source>
</evidence>
<dbReference type="PRINTS" id="PR00682">
    <property type="entry name" value="IPNSYNTHASE"/>
</dbReference>